<dbReference type="InterPro" id="IPR002316">
    <property type="entry name" value="Pro-tRNA-ligase_IIa"/>
</dbReference>
<dbReference type="PROSITE" id="PS50862">
    <property type="entry name" value="AA_TRNA_LIGASE_II"/>
    <property type="match status" value="1"/>
</dbReference>
<evidence type="ECO:0000256" key="10">
    <source>
        <dbReference type="HAMAP-Rule" id="MF_01569"/>
    </source>
</evidence>
<feature type="domain" description="Aminoacyl-transfer RNA synthetases class-II family profile" evidence="11">
    <location>
        <begin position="33"/>
        <end position="467"/>
    </location>
</feature>
<dbReference type="InterPro" id="IPR023717">
    <property type="entry name" value="Pro-tRNA-Synthase_IIa_type1"/>
</dbReference>
<dbReference type="Pfam" id="PF04073">
    <property type="entry name" value="tRNA_edit"/>
    <property type="match status" value="1"/>
</dbReference>
<evidence type="ECO:0000256" key="9">
    <source>
        <dbReference type="ARBA" id="ARBA00047671"/>
    </source>
</evidence>
<dbReference type="NCBIfam" id="NF006625">
    <property type="entry name" value="PRK09194.1"/>
    <property type="match status" value="1"/>
</dbReference>
<dbReference type="PIRSF" id="PIRSF001535">
    <property type="entry name" value="ProRS_1"/>
    <property type="match status" value="1"/>
</dbReference>
<comment type="similarity">
    <text evidence="10">Belongs to the class-II aminoacyl-tRNA synthetase family. ProS type 1 subfamily.</text>
</comment>
<evidence type="ECO:0000256" key="4">
    <source>
        <dbReference type="ARBA" id="ARBA00022598"/>
    </source>
</evidence>
<dbReference type="InterPro" id="IPR004154">
    <property type="entry name" value="Anticodon-bd"/>
</dbReference>
<proteinExistence type="inferred from homology"/>
<keyword evidence="5 10" id="KW-0547">Nucleotide-binding</keyword>
<dbReference type="Pfam" id="PF00587">
    <property type="entry name" value="tRNA-synt_2b"/>
    <property type="match status" value="1"/>
</dbReference>
<evidence type="ECO:0000256" key="2">
    <source>
        <dbReference type="ARBA" id="ARBA00011738"/>
    </source>
</evidence>
<evidence type="ECO:0000256" key="5">
    <source>
        <dbReference type="ARBA" id="ARBA00022741"/>
    </source>
</evidence>
<evidence type="ECO:0000313" key="12">
    <source>
        <dbReference type="EMBL" id="MBM7615330.1"/>
    </source>
</evidence>
<dbReference type="InterPro" id="IPR050062">
    <property type="entry name" value="Pro-tRNA_synthetase"/>
</dbReference>
<comment type="subunit">
    <text evidence="2 10">Homodimer.</text>
</comment>
<reference evidence="12 13" key="1">
    <citation type="submission" date="2021-01" db="EMBL/GenBank/DDBJ databases">
        <title>Genomic Encyclopedia of Type Strains, Phase IV (KMG-IV): sequencing the most valuable type-strain genomes for metagenomic binning, comparative biology and taxonomic classification.</title>
        <authorList>
            <person name="Goeker M."/>
        </authorList>
    </citation>
    <scope>NUCLEOTIDE SEQUENCE [LARGE SCALE GENOMIC DNA]</scope>
    <source>
        <strain evidence="12 13">DSM 25890</strain>
    </source>
</reference>
<dbReference type="InterPro" id="IPR036621">
    <property type="entry name" value="Anticodon-bd_dom_sf"/>
</dbReference>
<evidence type="ECO:0000256" key="7">
    <source>
        <dbReference type="ARBA" id="ARBA00022917"/>
    </source>
</evidence>
<dbReference type="InterPro" id="IPR044140">
    <property type="entry name" value="ProRS_anticodon_short"/>
</dbReference>
<keyword evidence="6 10" id="KW-0067">ATP-binding</keyword>
<comment type="function">
    <text evidence="10">Catalyzes the attachment of proline to tRNA(Pro) in a two-step reaction: proline is first activated by ATP to form Pro-AMP and then transferred to the acceptor end of tRNA(Pro). As ProRS can inadvertently accommodate and process non-cognate amino acids such as alanine and cysteine, to avoid such errors it has two additional distinct editing activities against alanine. One activity is designated as 'pretransfer' editing and involves the tRNA(Pro)-independent hydrolysis of activated Ala-AMP. The other activity is designated 'posttransfer' editing and involves deacylation of mischarged Ala-tRNA(Pro). The misacylated Cys-tRNA(Pro) is not edited by ProRS.</text>
</comment>
<evidence type="ECO:0000256" key="8">
    <source>
        <dbReference type="ARBA" id="ARBA00023146"/>
    </source>
</evidence>
<dbReference type="CDD" id="cd00779">
    <property type="entry name" value="ProRS_core_prok"/>
    <property type="match status" value="1"/>
</dbReference>
<dbReference type="PRINTS" id="PR01046">
    <property type="entry name" value="TRNASYNTHPRO"/>
</dbReference>
<comment type="domain">
    <text evidence="10">Consists of three domains: the N-terminal catalytic domain, the editing domain and the C-terminal anticodon-binding domain.</text>
</comment>
<evidence type="ECO:0000256" key="3">
    <source>
        <dbReference type="ARBA" id="ARBA00022490"/>
    </source>
</evidence>
<dbReference type="InterPro" id="IPR033730">
    <property type="entry name" value="ProRS_core_prok"/>
</dbReference>
<keyword evidence="4 10" id="KW-0436">Ligase</keyword>
<evidence type="ECO:0000256" key="6">
    <source>
        <dbReference type="ARBA" id="ARBA00022840"/>
    </source>
</evidence>
<dbReference type="EMBL" id="JAFBEE010000011">
    <property type="protein sequence ID" value="MBM7615330.1"/>
    <property type="molecule type" value="Genomic_DNA"/>
</dbReference>
<evidence type="ECO:0000256" key="1">
    <source>
        <dbReference type="ARBA" id="ARBA00004496"/>
    </source>
</evidence>
<evidence type="ECO:0000313" key="13">
    <source>
        <dbReference type="Proteomes" id="UP001314796"/>
    </source>
</evidence>
<dbReference type="PANTHER" id="PTHR42753">
    <property type="entry name" value="MITOCHONDRIAL RIBOSOME PROTEIN L39/PROLYL-TRNA LIGASE FAMILY MEMBER"/>
    <property type="match status" value="1"/>
</dbReference>
<dbReference type="EC" id="6.1.1.15" evidence="10"/>
<dbReference type="InterPro" id="IPR007214">
    <property type="entry name" value="YbaK/aa-tRNA-synth-assoc-dom"/>
</dbReference>
<dbReference type="NCBIfam" id="TIGR00409">
    <property type="entry name" value="proS_fam_II"/>
    <property type="match status" value="1"/>
</dbReference>
<keyword evidence="7 10" id="KW-0648">Protein biosynthesis</keyword>
<dbReference type="Proteomes" id="UP001314796">
    <property type="component" value="Unassembled WGS sequence"/>
</dbReference>
<sequence>MKMSKLYMPTLRQDPTETELPSHRLLLRAGMIRKLVSGVYSYLPLGYRVLRKVENIVREEMDLAGAQEVLMSALQPKELWEETGRWAAFGPEMFRLNDRHNREFCLGPTHEEIFTDVVKNELKSYKQLPLNLYQIQTKYRDERRPRFGLIRSREFLMKDAYSFDRNEEGMKESYQEMWKAYEKVFDRCKLKYRVVQGDAGAMGDSDSHEFMALCENGESVIAYCPSCDYAATDEKAVSNYNLKKNDEKPLQKEKVHTPGVKKVEELVSFFNISSSRFVKTLLLEAKGEVIAICIPGDRELNLTKALNILGVNEHDIEMAKEELVIKVTGAEVGFAGPIGLKEKVRVLVDSRVTQMTNFIVGANETDFHLKNVNYGVDFTGEVIDDLLMVEEGDLCPQCNEKLTLERGIEVGNIFQLATKYSEGLNAKFLDENGKDQFFWMGSYGIGVSRTLAAVIEQYYDESGIKWPISLAPYHVVITIVNPSKEEQYRLGEELYNQLGRAGVEVLLDDRKERPGVKFTDADLIGIPIRVVVGKNAAEGRVEFKLRDQDQAEDISANEVLDIIKRLLME</sequence>
<comment type="caution">
    <text evidence="12">The sequence shown here is derived from an EMBL/GenBank/DDBJ whole genome shotgun (WGS) entry which is preliminary data.</text>
</comment>
<dbReference type="InterPro" id="IPR045864">
    <property type="entry name" value="aa-tRNA-synth_II/BPL/LPL"/>
</dbReference>
<dbReference type="InterPro" id="IPR004500">
    <property type="entry name" value="Pro-tRNA-synth_IIa_bac-type"/>
</dbReference>
<dbReference type="Pfam" id="PF03129">
    <property type="entry name" value="HGTP_anticodon"/>
    <property type="match status" value="1"/>
</dbReference>
<dbReference type="PANTHER" id="PTHR42753:SF2">
    <property type="entry name" value="PROLINE--TRNA LIGASE"/>
    <property type="match status" value="1"/>
</dbReference>
<dbReference type="SUPFAM" id="SSF55681">
    <property type="entry name" value="Class II aaRS and biotin synthetases"/>
    <property type="match status" value="1"/>
</dbReference>
<dbReference type="SUPFAM" id="SSF55826">
    <property type="entry name" value="YbaK/ProRS associated domain"/>
    <property type="match status" value="1"/>
</dbReference>
<keyword evidence="3 10" id="KW-0963">Cytoplasm</keyword>
<dbReference type="InterPro" id="IPR002314">
    <property type="entry name" value="aa-tRNA-synt_IIb"/>
</dbReference>
<dbReference type="CDD" id="cd04334">
    <property type="entry name" value="ProRS-INS"/>
    <property type="match status" value="1"/>
</dbReference>
<accession>A0ABS2NQU5</accession>
<name>A0ABS2NQU5_9FIRM</name>
<dbReference type="Gene3D" id="3.30.930.10">
    <property type="entry name" value="Bira Bifunctional Protein, Domain 2"/>
    <property type="match status" value="2"/>
</dbReference>
<protein>
    <recommendedName>
        <fullName evidence="10">Proline--tRNA ligase</fullName>
        <ecNumber evidence="10">6.1.1.15</ecNumber>
    </recommendedName>
    <alternativeName>
        <fullName evidence="10">Prolyl-tRNA synthetase</fullName>
        <shortName evidence="10">ProRS</shortName>
    </alternativeName>
</protein>
<dbReference type="CDD" id="cd00861">
    <property type="entry name" value="ProRS_anticodon_short"/>
    <property type="match status" value="1"/>
</dbReference>
<dbReference type="HAMAP" id="MF_01569">
    <property type="entry name" value="Pro_tRNA_synth_type1"/>
    <property type="match status" value="1"/>
</dbReference>
<comment type="catalytic activity">
    <reaction evidence="9 10">
        <text>tRNA(Pro) + L-proline + ATP = L-prolyl-tRNA(Pro) + AMP + diphosphate</text>
        <dbReference type="Rhea" id="RHEA:14305"/>
        <dbReference type="Rhea" id="RHEA-COMP:9700"/>
        <dbReference type="Rhea" id="RHEA-COMP:9702"/>
        <dbReference type="ChEBI" id="CHEBI:30616"/>
        <dbReference type="ChEBI" id="CHEBI:33019"/>
        <dbReference type="ChEBI" id="CHEBI:60039"/>
        <dbReference type="ChEBI" id="CHEBI:78442"/>
        <dbReference type="ChEBI" id="CHEBI:78532"/>
        <dbReference type="ChEBI" id="CHEBI:456215"/>
        <dbReference type="EC" id="6.1.1.15"/>
    </reaction>
</comment>
<dbReference type="SUPFAM" id="SSF52954">
    <property type="entry name" value="Class II aaRS ABD-related"/>
    <property type="match status" value="1"/>
</dbReference>
<organism evidence="12 13">
    <name type="scientific">Alkaliphilus hydrothermalis</name>
    <dbReference type="NCBI Taxonomy" id="1482730"/>
    <lineage>
        <taxon>Bacteria</taxon>
        <taxon>Bacillati</taxon>
        <taxon>Bacillota</taxon>
        <taxon>Clostridia</taxon>
        <taxon>Peptostreptococcales</taxon>
        <taxon>Natronincolaceae</taxon>
        <taxon>Alkaliphilus</taxon>
    </lineage>
</organism>
<dbReference type="RefSeq" id="WP_204402402.1">
    <property type="nucleotide sequence ID" value="NZ_JAFBEE010000011.1"/>
</dbReference>
<keyword evidence="8 10" id="KW-0030">Aminoacyl-tRNA synthetase</keyword>
<comment type="subcellular location">
    <subcellularLocation>
        <location evidence="1 10">Cytoplasm</location>
    </subcellularLocation>
</comment>
<evidence type="ECO:0000259" key="11">
    <source>
        <dbReference type="PROSITE" id="PS50862"/>
    </source>
</evidence>
<dbReference type="InterPro" id="IPR036754">
    <property type="entry name" value="YbaK/aa-tRNA-synt-asso_dom_sf"/>
</dbReference>
<keyword evidence="13" id="KW-1185">Reference proteome</keyword>
<dbReference type="GO" id="GO:0004827">
    <property type="term" value="F:proline-tRNA ligase activity"/>
    <property type="evidence" value="ECO:0007669"/>
    <property type="project" value="UniProtKB-EC"/>
</dbReference>
<gene>
    <name evidence="10" type="primary">proS</name>
    <name evidence="12" type="ORF">JOC73_001899</name>
</gene>
<dbReference type="Gene3D" id="3.40.50.800">
    <property type="entry name" value="Anticodon-binding domain"/>
    <property type="match status" value="1"/>
</dbReference>
<dbReference type="InterPro" id="IPR006195">
    <property type="entry name" value="aa-tRNA-synth_II"/>
</dbReference>